<evidence type="ECO:0000256" key="1">
    <source>
        <dbReference type="SAM" id="MobiDB-lite"/>
    </source>
</evidence>
<feature type="region of interest" description="Disordered" evidence="1">
    <location>
        <begin position="292"/>
        <end position="343"/>
    </location>
</feature>
<keyword evidence="3" id="KW-1185">Reference proteome</keyword>
<feature type="compositionally biased region" description="Polar residues" evidence="1">
    <location>
        <begin position="387"/>
        <end position="407"/>
    </location>
</feature>
<sequence length="646" mass="70939">MAMSFRDRFLAQASMDQSTADTWGEEYSEALDDFDKDPEELDGGSISLNPGAATLLGLDNISAVEGVVGQPSRSPSKKSQRGQNGNGRDMGVTEINRRTSPKRLSPKRISPKMAPMNSSLDRSLSPITMPRDSPGSIQFTPNFASVFRQGGADENANNMNTAENPPSYEIQHIPYVPVDEPVPVPVMGGGNSPQPSTISTKRTDVNSSNFLRDSFQPPAKIHSTFGDAFGRHKNKLSTARLRKTPGTKSNLVNEAKPARSHQRDILAKRKNHVLKNAAQRMTKNALANVQAGPAPRTNAFGMRASRTKTNAKTNEFSRSAEIKPARSYSARHARKSPPKRHVNPSILMQAQPLPTSSSASQSSPQNIADSLDEALRQHIAPQKLSKVPSSNLFVSQSAPSSRASTPISEFEEAERMAEGLSQAGGAKHAVGQPGQGYGSAKDEGASKPLNYKPYTLSDYRKNKPTKYVELGKLAPDLQTEELIQARAKKEKMKAFAANINKNNVRRMKVKPLAQRVKEQQEKKLVERTESKKERAVKYARQVKRPEVPKHKAQPQKQQRRKRRDEEMTSNSQYGDFEGSLYDDESLGFEGADGLQAGGGKKTSSPSRVKSDDILVTNVDQVQMANLDAENESARLQIERLKAEFGL</sequence>
<gene>
    <name evidence="2" type="ORF">TrCOL_g3805</name>
</gene>
<feature type="compositionally biased region" description="Basic residues" evidence="1">
    <location>
        <begin position="329"/>
        <end position="342"/>
    </location>
</feature>
<feature type="compositionally biased region" description="Basic and acidic residues" evidence="1">
    <location>
        <begin position="515"/>
        <end position="536"/>
    </location>
</feature>
<protein>
    <submittedName>
        <fullName evidence="2">Uncharacterized protein</fullName>
    </submittedName>
</protein>
<accession>A0A9W7GFC4</accession>
<feature type="compositionally biased region" description="Polar residues" evidence="1">
    <location>
        <begin position="307"/>
        <end position="317"/>
    </location>
</feature>
<comment type="caution">
    <text evidence="2">The sequence shown here is derived from an EMBL/GenBank/DDBJ whole genome shotgun (WGS) entry which is preliminary data.</text>
</comment>
<dbReference type="Proteomes" id="UP001165065">
    <property type="component" value="Unassembled WGS sequence"/>
</dbReference>
<feature type="region of interest" description="Disordered" evidence="1">
    <location>
        <begin position="66"/>
        <end position="124"/>
    </location>
</feature>
<feature type="compositionally biased region" description="Acidic residues" evidence="1">
    <location>
        <begin position="23"/>
        <end position="42"/>
    </location>
</feature>
<name>A0A9W7GFC4_9STRA</name>
<dbReference type="InterPro" id="IPR027968">
    <property type="entry name" value="JHY"/>
</dbReference>
<feature type="compositionally biased region" description="Basic residues" evidence="1">
    <location>
        <begin position="99"/>
        <end position="110"/>
    </location>
</feature>
<evidence type="ECO:0000313" key="2">
    <source>
        <dbReference type="EMBL" id="GMI42750.1"/>
    </source>
</evidence>
<dbReference type="Pfam" id="PF15261">
    <property type="entry name" value="JHY"/>
    <property type="match status" value="1"/>
</dbReference>
<feature type="region of interest" description="Disordered" evidence="1">
    <location>
        <begin position="1"/>
        <end position="48"/>
    </location>
</feature>
<feature type="region of interest" description="Disordered" evidence="1">
    <location>
        <begin position="513"/>
        <end position="611"/>
    </location>
</feature>
<feature type="region of interest" description="Disordered" evidence="1">
    <location>
        <begin position="381"/>
        <end position="458"/>
    </location>
</feature>
<proteinExistence type="predicted"/>
<dbReference type="EMBL" id="BRYA01000181">
    <property type="protein sequence ID" value="GMI42750.1"/>
    <property type="molecule type" value="Genomic_DNA"/>
</dbReference>
<dbReference type="OrthoDB" id="62528at2759"/>
<dbReference type="AlphaFoldDB" id="A0A9W7GFC4"/>
<feature type="compositionally biased region" description="Basic residues" evidence="1">
    <location>
        <begin position="550"/>
        <end position="562"/>
    </location>
</feature>
<reference evidence="3" key="1">
    <citation type="journal article" date="2023" name="Commun. Biol.">
        <title>Genome analysis of Parmales, the sister group of diatoms, reveals the evolutionary specialization of diatoms from phago-mixotrophs to photoautotrophs.</title>
        <authorList>
            <person name="Ban H."/>
            <person name="Sato S."/>
            <person name="Yoshikawa S."/>
            <person name="Yamada K."/>
            <person name="Nakamura Y."/>
            <person name="Ichinomiya M."/>
            <person name="Sato N."/>
            <person name="Blanc-Mathieu R."/>
            <person name="Endo H."/>
            <person name="Kuwata A."/>
            <person name="Ogata H."/>
        </authorList>
    </citation>
    <scope>NUCLEOTIDE SEQUENCE [LARGE SCALE GENOMIC DNA]</scope>
</reference>
<evidence type="ECO:0000313" key="3">
    <source>
        <dbReference type="Proteomes" id="UP001165065"/>
    </source>
</evidence>
<organism evidence="2 3">
    <name type="scientific">Triparma columacea</name>
    <dbReference type="NCBI Taxonomy" id="722753"/>
    <lineage>
        <taxon>Eukaryota</taxon>
        <taxon>Sar</taxon>
        <taxon>Stramenopiles</taxon>
        <taxon>Ochrophyta</taxon>
        <taxon>Bolidophyceae</taxon>
        <taxon>Parmales</taxon>
        <taxon>Triparmaceae</taxon>
        <taxon>Triparma</taxon>
    </lineage>
</organism>